<comment type="caution">
    <text evidence="1">The sequence shown here is derived from an EMBL/GenBank/DDBJ whole genome shotgun (WGS) entry which is preliminary data.</text>
</comment>
<accession>A0A8T2TFW3</accession>
<dbReference type="EMBL" id="CM035418">
    <property type="protein sequence ID" value="KAH7422231.1"/>
    <property type="molecule type" value="Genomic_DNA"/>
</dbReference>
<reference evidence="1" key="1">
    <citation type="submission" date="2021-08" db="EMBL/GenBank/DDBJ databases">
        <title>WGS assembly of Ceratopteris richardii.</title>
        <authorList>
            <person name="Marchant D.B."/>
            <person name="Chen G."/>
            <person name="Jenkins J."/>
            <person name="Shu S."/>
            <person name="Leebens-Mack J."/>
            <person name="Grimwood J."/>
            <person name="Schmutz J."/>
            <person name="Soltis P."/>
            <person name="Soltis D."/>
            <person name="Chen Z.-H."/>
        </authorList>
    </citation>
    <scope>NUCLEOTIDE SEQUENCE</scope>
    <source>
        <strain evidence="1">Whitten #5841</strain>
        <tissue evidence="1">Leaf</tissue>
    </source>
</reference>
<evidence type="ECO:0000313" key="2">
    <source>
        <dbReference type="Proteomes" id="UP000825935"/>
    </source>
</evidence>
<protein>
    <submittedName>
        <fullName evidence="1">Uncharacterized protein</fullName>
    </submittedName>
</protein>
<dbReference type="OrthoDB" id="10267967at2759"/>
<name>A0A8T2TFW3_CERRI</name>
<keyword evidence="2" id="KW-1185">Reference proteome</keyword>
<dbReference type="AlphaFoldDB" id="A0A8T2TFW3"/>
<gene>
    <name evidence="1" type="ORF">KP509_13G098400</name>
</gene>
<proteinExistence type="predicted"/>
<sequence>MEATLNPSAETDVTRLICSEMHEDRNLRYHLFSGLLVMVDALHALRSLWDALLPFALLWCDAMFYATCAKYYSWNRPRFRLQMAEQRFYSQVMESDFDAIKSVESQNDDLRSLREASLVTHLSGMGSPFLGNYGVSKEPLPLQVVKSGFFASQQGELLSKGCNNDACMSENEIESFDQLVVRTVTDTEGHDENQPQVLTSFRCSLDMADAGLLRAINITTTSCPYKSISLHLTDGLRVEASQFWKPFNLVDRPLPSIGRTDQVIISDSALFSHGCPDSLQMYRKIVNVGALTEQLNLTLNYSIGMETLNRFISATHTKCMCLPVPLFRLLTSILHHEELLKSDFLNSDELRLTKNRTLSNGFEGIVKGSDCGNGEDPSSSKVSDLVIGDVNPLQGDGKHGSEERGSISDAVNVCFNGYNDMPVCIPQSSSDLSNNFEDEITTQSKHSMEDEAYSSIGVIAEHHAGCSDGCADLVRSVLQTYTELVGYEIGNEKESRQFTMDSAVPPCGGGTNHLEGDMVSHGVSLHLDDDYFSVHDQATDWDVKHGSVHVLQVADKICDEYTDRNEGLSTDDTGCSESSQTAVCSGIISKENVRDEQNNSEMEPLPSATWWDEDAVLLCEQDDEYNNNTDQSWQVL</sequence>
<organism evidence="1 2">
    <name type="scientific">Ceratopteris richardii</name>
    <name type="common">Triangle waterfern</name>
    <dbReference type="NCBI Taxonomy" id="49495"/>
    <lineage>
        <taxon>Eukaryota</taxon>
        <taxon>Viridiplantae</taxon>
        <taxon>Streptophyta</taxon>
        <taxon>Embryophyta</taxon>
        <taxon>Tracheophyta</taxon>
        <taxon>Polypodiopsida</taxon>
        <taxon>Polypodiidae</taxon>
        <taxon>Polypodiales</taxon>
        <taxon>Pteridineae</taxon>
        <taxon>Pteridaceae</taxon>
        <taxon>Parkerioideae</taxon>
        <taxon>Ceratopteris</taxon>
    </lineage>
</organism>
<evidence type="ECO:0000313" key="1">
    <source>
        <dbReference type="EMBL" id="KAH7422231.1"/>
    </source>
</evidence>
<dbReference type="Proteomes" id="UP000825935">
    <property type="component" value="Chromosome 13"/>
</dbReference>